<comment type="caution">
    <text evidence="2">The sequence shown here is derived from an EMBL/GenBank/DDBJ whole genome shotgun (WGS) entry which is preliminary data.</text>
</comment>
<keyword evidence="3" id="KW-1185">Reference proteome</keyword>
<accession>A0A822YQ03</accession>
<keyword evidence="1" id="KW-0732">Signal</keyword>
<evidence type="ECO:0000313" key="3">
    <source>
        <dbReference type="Proteomes" id="UP000607653"/>
    </source>
</evidence>
<evidence type="ECO:0000256" key="1">
    <source>
        <dbReference type="SAM" id="SignalP"/>
    </source>
</evidence>
<feature type="chain" id="PRO_5032794385" evidence="1">
    <location>
        <begin position="20"/>
        <end position="97"/>
    </location>
</feature>
<proteinExistence type="predicted"/>
<organism evidence="2 3">
    <name type="scientific">Nelumbo nucifera</name>
    <name type="common">Sacred lotus</name>
    <dbReference type="NCBI Taxonomy" id="4432"/>
    <lineage>
        <taxon>Eukaryota</taxon>
        <taxon>Viridiplantae</taxon>
        <taxon>Streptophyta</taxon>
        <taxon>Embryophyta</taxon>
        <taxon>Tracheophyta</taxon>
        <taxon>Spermatophyta</taxon>
        <taxon>Magnoliopsida</taxon>
        <taxon>Proteales</taxon>
        <taxon>Nelumbonaceae</taxon>
        <taxon>Nelumbo</taxon>
    </lineage>
</organism>
<sequence>MLVNLFCAIDGALVPVTDASVPLPFSQLTNRAESRGSVKKGVEVVREVEERVGVREETDRIYLICSELEEHKKKELESEEWDEFFFFFFINRKNGIS</sequence>
<feature type="signal peptide" evidence="1">
    <location>
        <begin position="1"/>
        <end position="19"/>
    </location>
</feature>
<evidence type="ECO:0000313" key="2">
    <source>
        <dbReference type="EMBL" id="DAD34597.1"/>
    </source>
</evidence>
<protein>
    <submittedName>
        <fullName evidence="2">Uncharacterized protein</fullName>
    </submittedName>
</protein>
<reference evidence="2 3" key="1">
    <citation type="journal article" date="2020" name="Mol. Biol. Evol.">
        <title>Distinct Expression and Methylation Patterns for Genes with Different Fates following a Single Whole-Genome Duplication in Flowering Plants.</title>
        <authorList>
            <person name="Shi T."/>
            <person name="Rahmani R.S."/>
            <person name="Gugger P.F."/>
            <person name="Wang M."/>
            <person name="Li H."/>
            <person name="Zhang Y."/>
            <person name="Li Z."/>
            <person name="Wang Q."/>
            <person name="Van de Peer Y."/>
            <person name="Marchal K."/>
            <person name="Chen J."/>
        </authorList>
    </citation>
    <scope>NUCLEOTIDE SEQUENCE [LARGE SCALE GENOMIC DNA]</scope>
    <source>
        <tissue evidence="2">Leaf</tissue>
    </source>
</reference>
<dbReference type="EMBL" id="DUZY01000004">
    <property type="protein sequence ID" value="DAD34597.1"/>
    <property type="molecule type" value="Genomic_DNA"/>
</dbReference>
<name>A0A822YQ03_NELNU</name>
<dbReference type="Proteomes" id="UP000607653">
    <property type="component" value="Unassembled WGS sequence"/>
</dbReference>
<gene>
    <name evidence="2" type="ORF">HUJ06_005237</name>
</gene>
<dbReference type="AlphaFoldDB" id="A0A822YQ03"/>